<dbReference type="Proteomes" id="UP000219356">
    <property type="component" value="Unassembled WGS sequence"/>
</dbReference>
<evidence type="ECO:0000256" key="1">
    <source>
        <dbReference type="ARBA" id="ARBA00023125"/>
    </source>
</evidence>
<dbReference type="PROSITE" id="PS51900">
    <property type="entry name" value="CB"/>
    <property type="match status" value="1"/>
</dbReference>
<proteinExistence type="predicted"/>
<dbReference type="RefSeq" id="WP_097040725.1">
    <property type="nucleotide sequence ID" value="NZ_OBEK01000002.1"/>
</dbReference>
<dbReference type="GO" id="GO:0003677">
    <property type="term" value="F:DNA binding"/>
    <property type="evidence" value="ECO:0007669"/>
    <property type="project" value="UniProtKB-UniRule"/>
</dbReference>
<sequence>MGDSIIKFPSTSLQEDIYIYLEELQNHSPNTRESYERDIREFFFFKPVEKKLEHVYENDMKQIRKTDLLSYRNYLSTIKNNSNKTINIKIY</sequence>
<protein>
    <submittedName>
        <fullName evidence="4">Phage integrase, N-terminal SAM-like domain</fullName>
    </submittedName>
</protein>
<feature type="domain" description="Core-binding (CB)" evidence="3">
    <location>
        <begin position="11"/>
        <end position="91"/>
    </location>
</feature>
<dbReference type="Gene3D" id="1.10.150.130">
    <property type="match status" value="1"/>
</dbReference>
<name>A0A285NKH8_9BACI</name>
<evidence type="ECO:0000259" key="3">
    <source>
        <dbReference type="PROSITE" id="PS51900"/>
    </source>
</evidence>
<evidence type="ECO:0000256" key="2">
    <source>
        <dbReference type="PROSITE-ProRule" id="PRU01248"/>
    </source>
</evidence>
<reference evidence="5" key="1">
    <citation type="submission" date="2017-09" db="EMBL/GenBank/DDBJ databases">
        <authorList>
            <person name="Varghese N."/>
            <person name="Submissions S."/>
        </authorList>
    </citation>
    <scope>NUCLEOTIDE SEQUENCE [LARGE SCALE GENOMIC DNA]</scope>
    <source>
        <strain evidence="5">CGMCC 1.8913</strain>
    </source>
</reference>
<keyword evidence="1 2" id="KW-0238">DNA-binding</keyword>
<evidence type="ECO:0000313" key="4">
    <source>
        <dbReference type="EMBL" id="SNZ10002.1"/>
    </source>
</evidence>
<gene>
    <name evidence="4" type="ORF">SAMN05421503_1459</name>
</gene>
<dbReference type="EMBL" id="OBEK01000002">
    <property type="protein sequence ID" value="SNZ10002.1"/>
    <property type="molecule type" value="Genomic_DNA"/>
</dbReference>
<dbReference type="GO" id="GO:0015074">
    <property type="term" value="P:DNA integration"/>
    <property type="evidence" value="ECO:0007669"/>
    <property type="project" value="InterPro"/>
</dbReference>
<accession>A0A285NKH8</accession>
<dbReference type="Pfam" id="PF02899">
    <property type="entry name" value="Phage_int_SAM_1"/>
    <property type="match status" value="1"/>
</dbReference>
<dbReference type="InterPro" id="IPR004107">
    <property type="entry name" value="Integrase_SAM-like_N"/>
</dbReference>
<keyword evidence="5" id="KW-1185">Reference proteome</keyword>
<evidence type="ECO:0000313" key="5">
    <source>
        <dbReference type="Proteomes" id="UP000219356"/>
    </source>
</evidence>
<dbReference type="InterPro" id="IPR010998">
    <property type="entry name" value="Integrase_recombinase_N"/>
</dbReference>
<dbReference type="OrthoDB" id="9785687at2"/>
<dbReference type="InterPro" id="IPR044068">
    <property type="entry name" value="CB"/>
</dbReference>
<organism evidence="4 5">
    <name type="scientific">Terribacillus aidingensis</name>
    <dbReference type="NCBI Taxonomy" id="586416"/>
    <lineage>
        <taxon>Bacteria</taxon>
        <taxon>Bacillati</taxon>
        <taxon>Bacillota</taxon>
        <taxon>Bacilli</taxon>
        <taxon>Bacillales</taxon>
        <taxon>Bacillaceae</taxon>
        <taxon>Terribacillus</taxon>
    </lineage>
</organism>
<dbReference type="AlphaFoldDB" id="A0A285NKH8"/>